<dbReference type="InterPro" id="IPR008799">
    <property type="entry name" value="Pseudomon_AvrD"/>
</dbReference>
<reference evidence="1 2" key="1">
    <citation type="submission" date="2018-10" db="EMBL/GenBank/DDBJ databases">
        <title>Isolation, diversity and antifungal activity of actinobacteria from wheat.</title>
        <authorList>
            <person name="Han C."/>
        </authorList>
    </citation>
    <scope>NUCLEOTIDE SEQUENCE [LARGE SCALE GENOMIC DNA]</scope>
    <source>
        <strain evidence="1 2">NEAU-YY642</strain>
    </source>
</reference>
<sequence length="349" mass="38236">MTAQEKPDEENSQGKAESVTTALRFSSIDEYLGDGSRRFFSEGFRRVGQRLTDIRVEPARPGQGSVSATAAVTYPEDWSRKDRAMELRPHLSSVDVMVLAVQLVEVYLTRVHGLTPEQRAASWLRRFAVRSSAGPQEDLGRFPVVGRLRRTLPGAGRVRPAVSAFDLNVGALNAVCEVEHDAGSSELTPVGYADAEQALGPAGERYYGDGFRARRHTLTDVRLDPDGQRVAALATFADPDGRAGLGFAAAYQPGLTMVDCFLALAQLAQLLVYHEDGITRGQSNTLWMRRLTMTCERPEAPLGAGLPLAVTRHRSDALEFSGARWRKADMSGDFHTIQARSSMAHQLPR</sequence>
<dbReference type="EMBL" id="RFFJ01000010">
    <property type="protein sequence ID" value="RMI45185.1"/>
    <property type="molecule type" value="Genomic_DNA"/>
</dbReference>
<dbReference type="Proteomes" id="UP000278673">
    <property type="component" value="Unassembled WGS sequence"/>
</dbReference>
<dbReference type="Pfam" id="PF05655">
    <property type="entry name" value="AvrD"/>
    <property type="match status" value="1"/>
</dbReference>
<evidence type="ECO:0008006" key="3">
    <source>
        <dbReference type="Google" id="ProtNLM"/>
    </source>
</evidence>
<accession>A0A3M2M9B7</accession>
<protein>
    <recommendedName>
        <fullName evidence="3">Avirulence D protein (AvrD)</fullName>
    </recommendedName>
</protein>
<gene>
    <name evidence="1" type="ORF">EBN88_03900</name>
</gene>
<evidence type="ECO:0000313" key="2">
    <source>
        <dbReference type="Proteomes" id="UP000278673"/>
    </source>
</evidence>
<dbReference type="AlphaFoldDB" id="A0A3M2M9B7"/>
<evidence type="ECO:0000313" key="1">
    <source>
        <dbReference type="EMBL" id="RMI45185.1"/>
    </source>
</evidence>
<keyword evidence="2" id="KW-1185">Reference proteome</keyword>
<comment type="caution">
    <text evidence="1">The sequence shown here is derived from an EMBL/GenBank/DDBJ whole genome shotgun (WGS) entry which is preliminary data.</text>
</comment>
<name>A0A3M2M9B7_9ACTN</name>
<proteinExistence type="predicted"/>
<organism evidence="1 2">
    <name type="scientific">Streptomyces triticirhizae</name>
    <dbReference type="NCBI Taxonomy" id="2483353"/>
    <lineage>
        <taxon>Bacteria</taxon>
        <taxon>Bacillati</taxon>
        <taxon>Actinomycetota</taxon>
        <taxon>Actinomycetes</taxon>
        <taxon>Kitasatosporales</taxon>
        <taxon>Streptomycetaceae</taxon>
        <taxon>Streptomyces</taxon>
    </lineage>
</organism>